<dbReference type="AlphaFoldDB" id="A0A0H2R5F5"/>
<protein>
    <submittedName>
        <fullName evidence="9">HIT-like protein</fullName>
    </submittedName>
</protein>
<dbReference type="InterPro" id="IPR011146">
    <property type="entry name" value="HIT-like"/>
</dbReference>
<dbReference type="Pfam" id="PF01230">
    <property type="entry name" value="HIT"/>
    <property type="match status" value="1"/>
</dbReference>
<feature type="domain" description="HIT" evidence="8">
    <location>
        <begin position="2"/>
        <end position="110"/>
    </location>
</feature>
<dbReference type="PROSITE" id="PS51084">
    <property type="entry name" value="HIT_2"/>
    <property type="match status" value="1"/>
</dbReference>
<feature type="binding site" evidence="5">
    <location>
        <position position="98"/>
    </location>
    <ligand>
        <name>substrate</name>
    </ligand>
</feature>
<dbReference type="PANTHER" id="PTHR46243:SF1">
    <property type="entry name" value="BIS(5'-ADENOSYL)-TRIPHOSPHATASE"/>
    <property type="match status" value="1"/>
</dbReference>
<dbReference type="STRING" id="27342.A0A0H2R5F5"/>
<evidence type="ECO:0000256" key="6">
    <source>
        <dbReference type="PIRSR" id="PIRSR639383-3"/>
    </source>
</evidence>
<evidence type="ECO:0000259" key="8">
    <source>
        <dbReference type="PROSITE" id="PS51084"/>
    </source>
</evidence>
<dbReference type="GO" id="GO:0000166">
    <property type="term" value="F:nucleotide binding"/>
    <property type="evidence" value="ECO:0007669"/>
    <property type="project" value="UniProtKB-KW"/>
</dbReference>
<dbReference type="PROSITE" id="PS00892">
    <property type="entry name" value="HIT_1"/>
    <property type="match status" value="1"/>
</dbReference>
<dbReference type="Gene3D" id="3.30.428.10">
    <property type="entry name" value="HIT-like"/>
    <property type="match status" value="1"/>
</dbReference>
<gene>
    <name evidence="9" type="ORF">SCHPADRAFT_909869</name>
</gene>
<dbReference type="InterPro" id="IPR051884">
    <property type="entry name" value="Bis(5'-adenosyl)-TPase_reg"/>
</dbReference>
<accession>A0A0H2R5F5</accession>
<dbReference type="PANTHER" id="PTHR46243">
    <property type="entry name" value="BIS(5'-ADENOSYL)-TRIPHOSPHATASE"/>
    <property type="match status" value="1"/>
</dbReference>
<dbReference type="InterPro" id="IPR039383">
    <property type="entry name" value="FHIT"/>
</dbReference>
<dbReference type="FunCoup" id="A0A0H2R5F5">
    <property type="interactions" value="78"/>
</dbReference>
<keyword evidence="10" id="KW-1185">Reference proteome</keyword>
<evidence type="ECO:0000256" key="7">
    <source>
        <dbReference type="PROSITE-ProRule" id="PRU00464"/>
    </source>
</evidence>
<keyword evidence="1" id="KW-0547">Nucleotide-binding</keyword>
<feature type="active site" description="Tele-AMP-histidine intermediate" evidence="3">
    <location>
        <position position="96"/>
    </location>
</feature>
<dbReference type="Proteomes" id="UP000053477">
    <property type="component" value="Unassembled WGS sequence"/>
</dbReference>
<dbReference type="InterPro" id="IPR001310">
    <property type="entry name" value="Histidine_triad_HIT"/>
</dbReference>
<dbReference type="EMBL" id="KQ086166">
    <property type="protein sequence ID" value="KLO07015.1"/>
    <property type="molecule type" value="Genomic_DNA"/>
</dbReference>
<keyword evidence="2" id="KW-0378">Hydrolase</keyword>
<dbReference type="OrthoDB" id="680339at2759"/>
<reference evidence="9 10" key="1">
    <citation type="submission" date="2015-04" db="EMBL/GenBank/DDBJ databases">
        <title>Complete genome sequence of Schizopora paradoxa KUC8140, a cosmopolitan wood degrader in East Asia.</title>
        <authorList>
            <consortium name="DOE Joint Genome Institute"/>
            <person name="Min B."/>
            <person name="Park H."/>
            <person name="Jang Y."/>
            <person name="Kim J.-J."/>
            <person name="Kim K.H."/>
            <person name="Pangilinan J."/>
            <person name="Lipzen A."/>
            <person name="Riley R."/>
            <person name="Grigoriev I.V."/>
            <person name="Spatafora J.W."/>
            <person name="Choi I.-G."/>
        </authorList>
    </citation>
    <scope>NUCLEOTIDE SEQUENCE [LARGE SCALE GENOMIC DNA]</scope>
    <source>
        <strain evidence="9 10">KUC8140</strain>
    </source>
</reference>
<evidence type="ECO:0000313" key="9">
    <source>
        <dbReference type="EMBL" id="KLO07015.1"/>
    </source>
</evidence>
<evidence type="ECO:0000256" key="2">
    <source>
        <dbReference type="ARBA" id="ARBA00022801"/>
    </source>
</evidence>
<dbReference type="CDD" id="cd01275">
    <property type="entry name" value="FHIT"/>
    <property type="match status" value="1"/>
</dbReference>
<evidence type="ECO:0000256" key="5">
    <source>
        <dbReference type="PIRSR" id="PIRSR639383-2"/>
    </source>
</evidence>
<dbReference type="InParanoid" id="A0A0H2R5F5"/>
<organism evidence="9 10">
    <name type="scientific">Schizopora paradoxa</name>
    <dbReference type="NCBI Taxonomy" id="27342"/>
    <lineage>
        <taxon>Eukaryota</taxon>
        <taxon>Fungi</taxon>
        <taxon>Dikarya</taxon>
        <taxon>Basidiomycota</taxon>
        <taxon>Agaricomycotina</taxon>
        <taxon>Agaricomycetes</taxon>
        <taxon>Hymenochaetales</taxon>
        <taxon>Schizoporaceae</taxon>
        <taxon>Schizopora</taxon>
    </lineage>
</organism>
<name>A0A0H2R5F5_9AGAM</name>
<dbReference type="InterPro" id="IPR019808">
    <property type="entry name" value="Histidine_triad_CS"/>
</dbReference>
<feature type="binding site" evidence="5">
    <location>
        <position position="83"/>
    </location>
    <ligand>
        <name>substrate</name>
    </ligand>
</feature>
<feature type="site" description="Important for induction of apoptosis" evidence="6">
    <location>
        <position position="117"/>
    </location>
</feature>
<evidence type="ECO:0000256" key="4">
    <source>
        <dbReference type="PIRSR" id="PIRSR601310-3"/>
    </source>
</evidence>
<dbReference type="PRINTS" id="PR00332">
    <property type="entry name" value="HISTRIAD"/>
</dbReference>
<evidence type="ECO:0000256" key="3">
    <source>
        <dbReference type="PIRSR" id="PIRSR601310-1"/>
    </source>
</evidence>
<dbReference type="InterPro" id="IPR036265">
    <property type="entry name" value="HIT-like_sf"/>
</dbReference>
<dbReference type="GO" id="GO:0016787">
    <property type="term" value="F:hydrolase activity"/>
    <property type="evidence" value="ECO:0007669"/>
    <property type="project" value="UniProtKB-KW"/>
</dbReference>
<dbReference type="SUPFAM" id="SSF54197">
    <property type="entry name" value="HIT-like"/>
    <property type="match status" value="1"/>
</dbReference>
<feature type="short sequence motif" description="Histidine triad motif" evidence="4 7">
    <location>
        <begin position="94"/>
        <end position="98"/>
    </location>
</feature>
<evidence type="ECO:0000256" key="1">
    <source>
        <dbReference type="ARBA" id="ARBA00022741"/>
    </source>
</evidence>
<feature type="binding site" evidence="5">
    <location>
        <position position="27"/>
    </location>
    <ligand>
        <name>substrate</name>
    </ligand>
</feature>
<sequence>MSGLLFSTIEVTRQAFYRNALSYAIVNLKPIVPGHVLVIPTRVVPRISDLTPNEVSNLFASVQDIGRVIERVYKADALTIACQDGTAAGQSIPHVHVHILPRKFAGDIFEGQNDEIYPALEKSESALPKDLQTSTTVADAGRRAGQVQTLKVDADDSRPPRTVEEMVKEAEWLKTFFESSNTAVDGESSPSK</sequence>
<proteinExistence type="predicted"/>
<evidence type="ECO:0000313" key="10">
    <source>
        <dbReference type="Proteomes" id="UP000053477"/>
    </source>
</evidence>
<dbReference type="FunFam" id="3.30.428.10:FF:000011">
    <property type="entry name" value="Fragile histidine triad"/>
    <property type="match status" value="1"/>
</dbReference>